<dbReference type="PROSITE" id="PS51354">
    <property type="entry name" value="GLUTAREDOXIN_2"/>
    <property type="match status" value="1"/>
</dbReference>
<gene>
    <name evidence="2" type="ORF">GRX03_04490</name>
</gene>
<feature type="domain" description="GST N-terminal" evidence="1">
    <location>
        <begin position="2"/>
        <end position="81"/>
    </location>
</feature>
<dbReference type="PROSITE" id="PS50404">
    <property type="entry name" value="GST_NTER"/>
    <property type="match status" value="1"/>
</dbReference>
<keyword evidence="3" id="KW-1185">Reference proteome</keyword>
<dbReference type="InterPro" id="IPR004045">
    <property type="entry name" value="Glutathione_S-Trfase_N"/>
</dbReference>
<dbReference type="RefSeq" id="WP_368277967.1">
    <property type="nucleotide sequence ID" value="NZ_WUUT01000001.1"/>
</dbReference>
<reference evidence="2 3" key="1">
    <citation type="submission" date="2019-12" db="EMBL/GenBank/DDBJ databases">
        <title>Isolation and characterization of three novel carbon monoxide-oxidizing members of Halobacteria from salione crusts and soils.</title>
        <authorList>
            <person name="Myers M.R."/>
            <person name="King G.M."/>
        </authorList>
    </citation>
    <scope>NUCLEOTIDE SEQUENCE [LARGE SCALE GENOMIC DNA]</scope>
    <source>
        <strain evidence="2 3">WSH3</strain>
    </source>
</reference>
<dbReference type="AlphaFoldDB" id="A0A6B0SZD2"/>
<evidence type="ECO:0000259" key="1">
    <source>
        <dbReference type="PROSITE" id="PS50404"/>
    </source>
</evidence>
<evidence type="ECO:0000313" key="3">
    <source>
        <dbReference type="Proteomes" id="UP000466535"/>
    </source>
</evidence>
<dbReference type="Pfam" id="PF13417">
    <property type="entry name" value="GST_N_3"/>
    <property type="match status" value="1"/>
</dbReference>
<evidence type="ECO:0000313" key="2">
    <source>
        <dbReference type="EMBL" id="MXR50865.1"/>
    </source>
</evidence>
<sequence>MPTIELYDREQCPYSQKVRDKLHELDLEYEETVVPDAHGDRTEVEQRTGQTGVPVLFDENMDEEFLADSSDIVAYLDRQYS</sequence>
<dbReference type="Gene3D" id="3.40.30.10">
    <property type="entry name" value="Glutaredoxin"/>
    <property type="match status" value="1"/>
</dbReference>
<name>A0A6B0SZD2_9EURY</name>
<dbReference type="EMBL" id="WUUT01000001">
    <property type="protein sequence ID" value="MXR50865.1"/>
    <property type="molecule type" value="Genomic_DNA"/>
</dbReference>
<protein>
    <submittedName>
        <fullName evidence="2">Glutaredoxin</fullName>
    </submittedName>
</protein>
<proteinExistence type="predicted"/>
<dbReference type="InterPro" id="IPR036249">
    <property type="entry name" value="Thioredoxin-like_sf"/>
</dbReference>
<comment type="caution">
    <text evidence="2">The sequence shown here is derived from an EMBL/GenBank/DDBJ whole genome shotgun (WGS) entry which is preliminary data.</text>
</comment>
<organism evidence="2 3">
    <name type="scientific">Halovenus carboxidivorans</name>
    <dbReference type="NCBI Taxonomy" id="2692199"/>
    <lineage>
        <taxon>Archaea</taxon>
        <taxon>Methanobacteriati</taxon>
        <taxon>Methanobacteriota</taxon>
        <taxon>Stenosarchaea group</taxon>
        <taxon>Halobacteria</taxon>
        <taxon>Halobacteriales</taxon>
        <taxon>Haloarculaceae</taxon>
        <taxon>Halovenus</taxon>
    </lineage>
</organism>
<accession>A0A6B0SZD2</accession>
<dbReference type="Proteomes" id="UP000466535">
    <property type="component" value="Unassembled WGS sequence"/>
</dbReference>
<dbReference type="SUPFAM" id="SSF52833">
    <property type="entry name" value="Thioredoxin-like"/>
    <property type="match status" value="1"/>
</dbReference>